<dbReference type="Gene3D" id="1.10.10.750">
    <property type="entry name" value="Ypt/Rab-GAP domain of gyp1p, domain 1"/>
    <property type="match status" value="1"/>
</dbReference>
<dbReference type="CDD" id="cd03829">
    <property type="entry name" value="Sina"/>
    <property type="match status" value="1"/>
</dbReference>
<feature type="region of interest" description="Disordered" evidence="11">
    <location>
        <begin position="438"/>
        <end position="487"/>
    </location>
</feature>
<dbReference type="PROSITE" id="PS51081">
    <property type="entry name" value="ZF_SIAH"/>
    <property type="match status" value="1"/>
</dbReference>
<keyword evidence="4" id="KW-0808">Transferase</keyword>
<keyword evidence="16" id="KW-1185">Reference proteome</keyword>
<dbReference type="GO" id="GO:0008270">
    <property type="term" value="F:zinc ion binding"/>
    <property type="evidence" value="ECO:0007669"/>
    <property type="project" value="UniProtKB-KW"/>
</dbReference>
<evidence type="ECO:0000259" key="13">
    <source>
        <dbReference type="PROSITE" id="PS50089"/>
    </source>
</evidence>
<evidence type="ECO:0000256" key="1">
    <source>
        <dbReference type="ARBA" id="ARBA00000900"/>
    </source>
</evidence>
<dbReference type="EMBL" id="UPTC01001297">
    <property type="protein sequence ID" value="VBB31591.1"/>
    <property type="molecule type" value="Genomic_DNA"/>
</dbReference>
<dbReference type="InterPro" id="IPR000195">
    <property type="entry name" value="Rab-GAP-TBC_dom"/>
</dbReference>
<dbReference type="CDD" id="cd16751">
    <property type="entry name" value="RING-HC_SIAH1"/>
    <property type="match status" value="1"/>
</dbReference>
<comment type="domain">
    <text evidence="10">The RING-type zinc finger domain is essential for ubiquitin ligase activity.</text>
</comment>
<dbReference type="GO" id="GO:0016567">
    <property type="term" value="P:protein ubiquitination"/>
    <property type="evidence" value="ECO:0007669"/>
    <property type="project" value="UniProtKB-UniPathway"/>
</dbReference>
<name>A0A498SNR0_ACAVI</name>
<dbReference type="Pfam" id="PF03145">
    <property type="entry name" value="Sina_TRAF"/>
    <property type="match status" value="1"/>
</dbReference>
<evidence type="ECO:0000313" key="16">
    <source>
        <dbReference type="Proteomes" id="UP000276991"/>
    </source>
</evidence>
<dbReference type="PANTHER" id="PTHR45877:SF2">
    <property type="entry name" value="E3 UBIQUITIN-PROTEIN LIGASE SINA-RELATED"/>
    <property type="match status" value="1"/>
</dbReference>
<evidence type="ECO:0000256" key="6">
    <source>
        <dbReference type="ARBA" id="ARBA00022771"/>
    </source>
</evidence>
<keyword evidence="8 10" id="KW-0862">Zinc</keyword>
<dbReference type="InterPro" id="IPR018121">
    <property type="entry name" value="7-in-absentia-prot_TRAF-dom"/>
</dbReference>
<evidence type="ECO:0000256" key="9">
    <source>
        <dbReference type="PROSITE-ProRule" id="PRU00455"/>
    </source>
</evidence>
<dbReference type="Gene3D" id="1.10.472.80">
    <property type="entry name" value="Ypt/Rab-GAP domain of gyp1p, domain 3"/>
    <property type="match status" value="1"/>
</dbReference>
<dbReference type="EC" id="2.3.2.27" evidence="10"/>
<dbReference type="SUPFAM" id="SSF57850">
    <property type="entry name" value="RING/U-box"/>
    <property type="match status" value="1"/>
</dbReference>
<gene>
    <name evidence="15" type="ORF">NAV_LOCUS6382</name>
</gene>
<feature type="domain" description="SIAH-type" evidence="14">
    <location>
        <begin position="569"/>
        <end position="629"/>
    </location>
</feature>
<dbReference type="InterPro" id="IPR049548">
    <property type="entry name" value="Sina-like_RING"/>
</dbReference>
<protein>
    <recommendedName>
        <fullName evidence="10">E3 ubiquitin-protein ligase</fullName>
        <ecNumber evidence="10">2.3.2.27</ecNumber>
    </recommendedName>
</protein>
<dbReference type="Pfam" id="PF21361">
    <property type="entry name" value="Sina_ZnF"/>
    <property type="match status" value="1"/>
</dbReference>
<keyword evidence="7 10" id="KW-0833">Ubl conjugation pathway</keyword>
<dbReference type="OrthoDB" id="941555at2759"/>
<feature type="compositionally biased region" description="Low complexity" evidence="11">
    <location>
        <begin position="438"/>
        <end position="451"/>
    </location>
</feature>
<dbReference type="InterPro" id="IPR013083">
    <property type="entry name" value="Znf_RING/FYVE/PHD"/>
</dbReference>
<evidence type="ECO:0000256" key="8">
    <source>
        <dbReference type="ARBA" id="ARBA00022833"/>
    </source>
</evidence>
<dbReference type="InterPro" id="IPR001841">
    <property type="entry name" value="Znf_RING"/>
</dbReference>
<dbReference type="GO" id="GO:0005737">
    <property type="term" value="C:cytoplasm"/>
    <property type="evidence" value="ECO:0007669"/>
    <property type="project" value="InterPro"/>
</dbReference>
<dbReference type="FunFam" id="2.60.210.10:FF:000002">
    <property type="entry name" value="E3 ubiquitin-protein ligase"/>
    <property type="match status" value="1"/>
</dbReference>
<dbReference type="PANTHER" id="PTHR45877">
    <property type="entry name" value="E3 UBIQUITIN-PROTEIN LIGASE SIAH2"/>
    <property type="match status" value="1"/>
</dbReference>
<dbReference type="Gene3D" id="3.30.40.10">
    <property type="entry name" value="Zinc/RING finger domain, C3HC4 (zinc finger)"/>
    <property type="match status" value="2"/>
</dbReference>
<feature type="domain" description="RING-type" evidence="13">
    <location>
        <begin position="517"/>
        <end position="552"/>
    </location>
</feature>
<dbReference type="Proteomes" id="UP000276991">
    <property type="component" value="Unassembled WGS sequence"/>
</dbReference>
<evidence type="ECO:0000256" key="7">
    <source>
        <dbReference type="ARBA" id="ARBA00022786"/>
    </source>
</evidence>
<proteinExistence type="inferred from homology"/>
<comment type="pathway">
    <text evidence="2 10">Protein modification; protein ubiquitination.</text>
</comment>
<dbReference type="InterPro" id="IPR035969">
    <property type="entry name" value="Rab-GAP_TBC_sf"/>
</dbReference>
<dbReference type="InterPro" id="IPR008974">
    <property type="entry name" value="TRAF-like"/>
</dbReference>
<feature type="compositionally biased region" description="Polar residues" evidence="11">
    <location>
        <begin position="452"/>
        <end position="487"/>
    </location>
</feature>
<dbReference type="STRING" id="6277.A0A498SNR0"/>
<evidence type="ECO:0000259" key="14">
    <source>
        <dbReference type="PROSITE" id="PS51081"/>
    </source>
</evidence>
<sequence>MTYSSSDRNLPMGTGQTVQTGILRWNVCKVAVLDRIVKAMGEKYKERLLQLEKVLLLENAEIDLGELRLCCSFGVPDSLRPLCWRLLLGYLPIERQQWSVYLRKHREIYNSLVEDVIVHPGQLSIAPDHETTEDHPLNLNPSSEWNNYFKDNEVLAQIDKDVRRLCPEIDFFQRITSYPHRSAAKINLSRRIQQENLYSEVPPSSHFSAGNFIASPTKTASKEYSNVVDENVEYHWQVVERVLFMYSKLNPGVKYVQGMNEIMGPLYYVFANDADSEWAEAAEADTYYCFQLLMSEIKDNFIKTLDSSNCGIESLLTEFNERLKNCDPDLHNHLVDVGIKPQFYAFRWLSLLLSQEFSLPGKYVINIWDSLFSSPDRLRFLHWICLAMMEKVRVPLLEGDFTACLEMLQILTGDWCVRIFVCIDIYVNESQTYALEAGRSSEGSSSTTPASVNSQNNPTQGVATPQQKTVGRVQGSTPSGSISNPVTTQSVAPQFAVATPHNVTHNANPEVLSVFECPVCMDYMMPPYLQCQSGHLVCGNCRPKLTCCPTCRGPVPSVRNLVLEKIANTVMFPCKFAGSGCPLTFSHVEKVEHEELCEFRPYCCPCPGASCKWQGSLSEVMGHLMKVHKSITTLQGEDIVFLATDINLPGAVDWVMMQSCFGYHFMLVLEKQEKFQDGNQMFYAVVQLIGAKKESENFMYRLELATHRRRFSWEASPRSIHEGVSHAISLSDCMAFDSQTAQLFAENGNLGINVTISMV</sequence>
<accession>A0A498SNR0</accession>
<dbReference type="GO" id="GO:0031624">
    <property type="term" value="F:ubiquitin conjugating enzyme binding"/>
    <property type="evidence" value="ECO:0007669"/>
    <property type="project" value="TreeGrafter"/>
</dbReference>
<comment type="catalytic activity">
    <reaction evidence="1 10">
        <text>S-ubiquitinyl-[E2 ubiquitin-conjugating enzyme]-L-cysteine + [acceptor protein]-L-lysine = [E2 ubiquitin-conjugating enzyme]-L-cysteine + N(6)-ubiquitinyl-[acceptor protein]-L-lysine.</text>
        <dbReference type="EC" id="2.3.2.27"/>
    </reaction>
</comment>
<dbReference type="PROSITE" id="PS50086">
    <property type="entry name" value="TBC_RABGAP"/>
    <property type="match status" value="1"/>
</dbReference>
<dbReference type="SMART" id="SM00164">
    <property type="entry name" value="TBC"/>
    <property type="match status" value="1"/>
</dbReference>
<comment type="function">
    <text evidence="10">E3 ubiquitin-protein ligase that mediates ubiquitination and subsequent proteasomal degradation of target proteins. E3 ubiquitin ligases accept ubiquitin from an E2 ubiquitin-conjugating enzyme in the form of a thioester and then directly transfers the ubiquitin to targeted substrates.</text>
</comment>
<dbReference type="PROSITE" id="PS50089">
    <property type="entry name" value="ZF_RING_2"/>
    <property type="match status" value="1"/>
</dbReference>
<evidence type="ECO:0000313" key="15">
    <source>
        <dbReference type="EMBL" id="VBB31591.1"/>
    </source>
</evidence>
<dbReference type="Gene3D" id="1.10.8.270">
    <property type="entry name" value="putative rabgap domain of human tbc1 domain family member 14 like domains"/>
    <property type="match status" value="1"/>
</dbReference>
<feature type="domain" description="Rab-GAP TBC" evidence="12">
    <location>
        <begin position="74"/>
        <end position="375"/>
    </location>
</feature>
<evidence type="ECO:0000256" key="5">
    <source>
        <dbReference type="ARBA" id="ARBA00022723"/>
    </source>
</evidence>
<dbReference type="Pfam" id="PF00566">
    <property type="entry name" value="RabGAP-TBC"/>
    <property type="match status" value="1"/>
</dbReference>
<evidence type="ECO:0000259" key="12">
    <source>
        <dbReference type="PROSITE" id="PS50086"/>
    </source>
</evidence>
<evidence type="ECO:0000256" key="4">
    <source>
        <dbReference type="ARBA" id="ARBA00022679"/>
    </source>
</evidence>
<keyword evidence="6 9" id="KW-0863">Zinc-finger</keyword>
<dbReference type="Pfam" id="PF21362">
    <property type="entry name" value="Sina_RING"/>
    <property type="match status" value="1"/>
</dbReference>
<comment type="similarity">
    <text evidence="3 10">Belongs to the SINA (Seven in absentia) family.</text>
</comment>
<dbReference type="AlphaFoldDB" id="A0A498SNR0"/>
<evidence type="ECO:0000256" key="10">
    <source>
        <dbReference type="RuleBase" id="RU201113"/>
    </source>
</evidence>
<organism evidence="15 16">
    <name type="scientific">Acanthocheilonema viteae</name>
    <name type="common">Filarial nematode worm</name>
    <name type="synonym">Dipetalonema viteae</name>
    <dbReference type="NCBI Taxonomy" id="6277"/>
    <lineage>
        <taxon>Eukaryota</taxon>
        <taxon>Metazoa</taxon>
        <taxon>Ecdysozoa</taxon>
        <taxon>Nematoda</taxon>
        <taxon>Chromadorea</taxon>
        <taxon>Rhabditida</taxon>
        <taxon>Spirurina</taxon>
        <taxon>Spiruromorpha</taxon>
        <taxon>Filarioidea</taxon>
        <taxon>Onchocercidae</taxon>
        <taxon>Acanthocheilonema</taxon>
    </lineage>
</organism>
<reference evidence="15 16" key="1">
    <citation type="submission" date="2018-08" db="EMBL/GenBank/DDBJ databases">
        <authorList>
            <person name="Laetsch R D."/>
            <person name="Stevens L."/>
            <person name="Kumar S."/>
            <person name="Blaxter L. M."/>
        </authorList>
    </citation>
    <scope>NUCLEOTIDE SEQUENCE [LARGE SCALE GENOMIC DNA]</scope>
</reference>
<dbReference type="SUPFAM" id="SSF49599">
    <property type="entry name" value="TRAF domain-like"/>
    <property type="match status" value="1"/>
</dbReference>
<evidence type="ECO:0000256" key="2">
    <source>
        <dbReference type="ARBA" id="ARBA00004906"/>
    </source>
</evidence>
<dbReference type="SUPFAM" id="SSF47923">
    <property type="entry name" value="Ypt/Rab-GAP domain of gyp1p"/>
    <property type="match status" value="2"/>
</dbReference>
<evidence type="ECO:0000256" key="11">
    <source>
        <dbReference type="SAM" id="MobiDB-lite"/>
    </source>
</evidence>
<dbReference type="InterPro" id="IPR004162">
    <property type="entry name" value="SINA-like_animal"/>
</dbReference>
<dbReference type="GO" id="GO:0043161">
    <property type="term" value="P:proteasome-mediated ubiquitin-dependent protein catabolic process"/>
    <property type="evidence" value="ECO:0007669"/>
    <property type="project" value="TreeGrafter"/>
</dbReference>
<evidence type="ECO:0000256" key="3">
    <source>
        <dbReference type="ARBA" id="ARBA00009119"/>
    </source>
</evidence>
<dbReference type="FunFam" id="3.30.40.10:FF:000041">
    <property type="entry name" value="E3 ubiquitin-protein ligase SINAT3"/>
    <property type="match status" value="1"/>
</dbReference>
<comment type="domain">
    <text evidence="10">The SBD domain (substrate-binding domain) mediates the interaction with substrate proteins. It is related to the TRAF family.</text>
</comment>
<dbReference type="GO" id="GO:0030154">
    <property type="term" value="P:cell differentiation"/>
    <property type="evidence" value="ECO:0007669"/>
    <property type="project" value="UniProtKB-ARBA"/>
</dbReference>
<keyword evidence="5 10" id="KW-0479">Metal-binding</keyword>
<dbReference type="InterPro" id="IPR013010">
    <property type="entry name" value="Znf_SIAH"/>
</dbReference>
<dbReference type="UniPathway" id="UPA00143"/>
<dbReference type="GO" id="GO:0061630">
    <property type="term" value="F:ubiquitin protein ligase activity"/>
    <property type="evidence" value="ECO:0007669"/>
    <property type="project" value="UniProtKB-EC"/>
</dbReference>
<dbReference type="Gene3D" id="2.60.210.10">
    <property type="entry name" value="Apoptosis, Tumor Necrosis Factor Receptor Associated Protein 2, Chain A"/>
    <property type="match status" value="1"/>
</dbReference>